<evidence type="ECO:0000313" key="2">
    <source>
        <dbReference type="Proteomes" id="UP000051835"/>
    </source>
</evidence>
<gene>
    <name evidence="1" type="ORF">FD37_GL002152</name>
</gene>
<proteinExistence type="predicted"/>
<dbReference type="AlphaFoldDB" id="A0A0R1RA81"/>
<organism evidence="1 2">
    <name type="scientific">Levilactobacillus spicheri DSM 15429</name>
    <dbReference type="NCBI Taxonomy" id="1423805"/>
    <lineage>
        <taxon>Bacteria</taxon>
        <taxon>Bacillati</taxon>
        <taxon>Bacillota</taxon>
        <taxon>Bacilli</taxon>
        <taxon>Lactobacillales</taxon>
        <taxon>Lactobacillaceae</taxon>
        <taxon>Levilactobacillus</taxon>
    </lineage>
</organism>
<dbReference type="PATRIC" id="fig|1423805.4.peg.2214"/>
<reference evidence="1 2" key="1">
    <citation type="journal article" date="2015" name="Genome Announc.">
        <title>Expanding the biotechnology potential of lactobacilli through comparative genomics of 213 strains and associated genera.</title>
        <authorList>
            <person name="Sun Z."/>
            <person name="Harris H.M."/>
            <person name="McCann A."/>
            <person name="Guo C."/>
            <person name="Argimon S."/>
            <person name="Zhang W."/>
            <person name="Yang X."/>
            <person name="Jeffery I.B."/>
            <person name="Cooney J.C."/>
            <person name="Kagawa T.F."/>
            <person name="Liu W."/>
            <person name="Song Y."/>
            <person name="Salvetti E."/>
            <person name="Wrobel A."/>
            <person name="Rasinkangas P."/>
            <person name="Parkhill J."/>
            <person name="Rea M.C."/>
            <person name="O'Sullivan O."/>
            <person name="Ritari J."/>
            <person name="Douillard F.P."/>
            <person name="Paul Ross R."/>
            <person name="Yang R."/>
            <person name="Briner A.E."/>
            <person name="Felis G.E."/>
            <person name="de Vos W.M."/>
            <person name="Barrangou R."/>
            <person name="Klaenhammer T.R."/>
            <person name="Caufield P.W."/>
            <person name="Cui Y."/>
            <person name="Zhang H."/>
            <person name="O'Toole P.W."/>
        </authorList>
    </citation>
    <scope>NUCLEOTIDE SEQUENCE [LARGE SCALE GENOMIC DNA]</scope>
    <source>
        <strain evidence="1 2">DSM 15429</strain>
    </source>
</reference>
<protein>
    <recommendedName>
        <fullName evidence="3">Helicase</fullName>
    </recommendedName>
</protein>
<evidence type="ECO:0000313" key="1">
    <source>
        <dbReference type="EMBL" id="KRL50024.1"/>
    </source>
</evidence>
<comment type="caution">
    <text evidence="1">The sequence shown here is derived from an EMBL/GenBank/DDBJ whole genome shotgun (WGS) entry which is preliminary data.</text>
</comment>
<accession>A0A0R1RA81</accession>
<evidence type="ECO:0008006" key="3">
    <source>
        <dbReference type="Google" id="ProtNLM"/>
    </source>
</evidence>
<dbReference type="RefSeq" id="WP_225436288.1">
    <property type="nucleotide sequence ID" value="NZ_AZFC01000003.1"/>
</dbReference>
<dbReference type="Proteomes" id="UP000051835">
    <property type="component" value="Unassembled WGS sequence"/>
</dbReference>
<name>A0A0R1RA81_9LACO</name>
<dbReference type="EMBL" id="AZFC01000003">
    <property type="protein sequence ID" value="KRL50024.1"/>
    <property type="molecule type" value="Genomic_DNA"/>
</dbReference>
<sequence length="171" mass="19054">MEPLLKNGSVQPLTVHHAPASVWRERLQAAQIRLNAHAEALLTDPRFTPTTGTTRVRLLIVTVADLGLTTGATLPVIFTRAQALGLHLCPLPVAVALRLHWRTQDASTDAAMHRHRAPQGAVTVASPVWETDPHHPKGFYLRRLDGQLWLRGYRCDDQFGWTATDQFAFML</sequence>